<gene>
    <name evidence="4" type="ORF">DSOL_3276</name>
</gene>
<dbReference type="OrthoDB" id="1794688at2"/>
<dbReference type="NCBIfam" id="TIGR01446">
    <property type="entry name" value="DnaD_dom"/>
    <property type="match status" value="1"/>
</dbReference>
<comment type="caution">
    <text evidence="4">The sequence shown here is derived from an EMBL/GenBank/DDBJ whole genome shotgun (WGS) entry which is preliminary data.</text>
</comment>
<comment type="similarity">
    <text evidence="1">Belongs to the DnaB/DnaD family.</text>
</comment>
<dbReference type="InterPro" id="IPR034829">
    <property type="entry name" value="DnaD-like_sf"/>
</dbReference>
<dbReference type="Gene3D" id="1.10.10.630">
    <property type="entry name" value="DnaD domain-like"/>
    <property type="match status" value="1"/>
</dbReference>
<evidence type="ECO:0000256" key="1">
    <source>
        <dbReference type="ARBA" id="ARBA00093462"/>
    </source>
</evidence>
<feature type="region of interest" description="Disordered" evidence="2">
    <location>
        <begin position="172"/>
        <end position="199"/>
    </location>
</feature>
<dbReference type="Proteomes" id="UP000186102">
    <property type="component" value="Unassembled WGS sequence"/>
</dbReference>
<sequence>MRLHNRQLKASFFNDGDLLQWPRDKRFFYAGLIQIADDSACLEDSSFSFKLLIFPSPQDSDLTIEQLSVWKDELIAEKKLISYTSQGKKCLYLTNFHKHQTLKNPSLPTVPLPDWITWIPAKSNPNAGKYAINKDMVSSILHSSCDVLTIDLDSSYKVLSNDLQKSYEVLTNVFQPKPEPKPEPEPEPEPKEYTDDDDNAQAREQSKNELLDLNPEEPKNPVQALGSKAITFAEVNFGRLLSPSETSSILDFCQEFENKASPDPDAIVIAGLKRCIDNDQRKMSYLKGIMLDWIDHGVVDLSHISLRDKEFTEGKKKSANKFKGGKESAKDIRAARPRINDSAAYDPSAWAKAGYAVST</sequence>
<dbReference type="RefSeq" id="WP_075365789.1">
    <property type="nucleotide sequence ID" value="NZ_MLBF01000028.1"/>
</dbReference>
<dbReference type="AlphaFoldDB" id="A0A1Q8QRJ4"/>
<evidence type="ECO:0000256" key="2">
    <source>
        <dbReference type="SAM" id="MobiDB-lite"/>
    </source>
</evidence>
<evidence type="ECO:0000313" key="4">
    <source>
        <dbReference type="EMBL" id="OLN29936.1"/>
    </source>
</evidence>
<dbReference type="InterPro" id="IPR006343">
    <property type="entry name" value="DnaB/C_C"/>
</dbReference>
<keyword evidence="5" id="KW-1185">Reference proteome</keyword>
<accession>A0A1Q8QRJ4</accession>
<protein>
    <recommendedName>
        <fullName evidence="3">DnaB/C C-terminal domain-containing protein</fullName>
    </recommendedName>
</protein>
<dbReference type="EMBL" id="MLBF01000028">
    <property type="protein sequence ID" value="OLN29936.1"/>
    <property type="molecule type" value="Genomic_DNA"/>
</dbReference>
<dbReference type="STRING" id="1888891.DSOL_3276"/>
<reference evidence="4 5" key="1">
    <citation type="submission" date="2016-09" db="EMBL/GenBank/DDBJ databases">
        <title>Complete genome of Desulfosporosinus sp. OL.</title>
        <authorList>
            <person name="Mardanov A."/>
            <person name="Beletsky A."/>
            <person name="Panova A."/>
            <person name="Karnachuk O."/>
            <person name="Ravin N."/>
        </authorList>
    </citation>
    <scope>NUCLEOTIDE SEQUENCE [LARGE SCALE GENOMIC DNA]</scope>
    <source>
        <strain evidence="4 5">OL</strain>
    </source>
</reference>
<name>A0A1Q8QRJ4_9FIRM</name>
<dbReference type="SUPFAM" id="SSF158499">
    <property type="entry name" value="DnaD domain-like"/>
    <property type="match status" value="1"/>
</dbReference>
<feature type="compositionally biased region" description="Basic and acidic residues" evidence="2">
    <location>
        <begin position="178"/>
        <end position="193"/>
    </location>
</feature>
<organism evidence="4 5">
    <name type="scientific">Desulfosporosinus metallidurans</name>
    <dbReference type="NCBI Taxonomy" id="1888891"/>
    <lineage>
        <taxon>Bacteria</taxon>
        <taxon>Bacillati</taxon>
        <taxon>Bacillota</taxon>
        <taxon>Clostridia</taxon>
        <taxon>Eubacteriales</taxon>
        <taxon>Desulfitobacteriaceae</taxon>
        <taxon>Desulfosporosinus</taxon>
    </lineage>
</organism>
<feature type="domain" description="DnaB/C C-terminal" evidence="3">
    <location>
        <begin position="231"/>
        <end position="298"/>
    </location>
</feature>
<evidence type="ECO:0000313" key="5">
    <source>
        <dbReference type="Proteomes" id="UP000186102"/>
    </source>
</evidence>
<dbReference type="Pfam" id="PF07261">
    <property type="entry name" value="DnaB_2"/>
    <property type="match status" value="1"/>
</dbReference>
<proteinExistence type="inferred from homology"/>
<evidence type="ECO:0000259" key="3">
    <source>
        <dbReference type="Pfam" id="PF07261"/>
    </source>
</evidence>